<accession>A0A9P1C6B5</accession>
<feature type="coiled-coil region" evidence="1">
    <location>
        <begin position="227"/>
        <end position="254"/>
    </location>
</feature>
<name>A0A9P1C6B5_9DINO</name>
<evidence type="ECO:0000256" key="2">
    <source>
        <dbReference type="SAM" id="MobiDB-lite"/>
    </source>
</evidence>
<keyword evidence="1" id="KW-0175">Coiled coil</keyword>
<evidence type="ECO:0000313" key="3">
    <source>
        <dbReference type="EMBL" id="CAI3985874.1"/>
    </source>
</evidence>
<dbReference type="OrthoDB" id="10581304at2759"/>
<reference evidence="4" key="2">
    <citation type="submission" date="2024-04" db="EMBL/GenBank/DDBJ databases">
        <authorList>
            <person name="Chen Y."/>
            <person name="Shah S."/>
            <person name="Dougan E. K."/>
            <person name="Thang M."/>
            <person name="Chan C."/>
        </authorList>
    </citation>
    <scope>NUCLEOTIDE SEQUENCE [LARGE SCALE GENOMIC DNA]</scope>
</reference>
<evidence type="ECO:0000313" key="4">
    <source>
        <dbReference type="EMBL" id="CAL1139249.1"/>
    </source>
</evidence>
<sequence length="408" mass="45896">AFSSPSPAAIAELIPTSNSEVLQKANRPSRRLHSAPREASNAMRRWPLPCTAEPRMLARPVPRKISSSLPALTGWPTRSSRSKSLGRLRSGSVPLADRPQQTFHGALGRLGVDHPSRSPEPKATDAAELNEDPGSPTSPTGHEARFHLELKRVSSEVNEVHRRQLSTRRHLEQVKRELSSDSDINLKAIADFQAKVRATEAEVSDLLGSFMHEWDTFNPVSEELQALASETDALTETDQRMNELLERMSRKKQRHRSQIVWRLWKEMKKDGVSLESTSVDDVSKDAFASDLPRPGQKGFKILQEGKRLYKEMRLYKAKSSQLTTEIIRQHHAEQAEQFRGDGTNLLKEMLREGVWPDKDVEAVVQCAPTGALMEYFGDAVFELPKVLMKALEDSITKVFHEAFLVQTI</sequence>
<dbReference type="EMBL" id="CAMXCT030001024">
    <property type="protein sequence ID" value="CAL4773186.1"/>
    <property type="molecule type" value="Genomic_DNA"/>
</dbReference>
<feature type="region of interest" description="Disordered" evidence="2">
    <location>
        <begin position="20"/>
        <end position="51"/>
    </location>
</feature>
<feature type="non-terminal residue" evidence="3">
    <location>
        <position position="1"/>
    </location>
</feature>
<evidence type="ECO:0000256" key="1">
    <source>
        <dbReference type="SAM" id="Coils"/>
    </source>
</evidence>
<feature type="compositionally biased region" description="Basic and acidic residues" evidence="2">
    <location>
        <begin position="111"/>
        <end position="125"/>
    </location>
</feature>
<keyword evidence="5" id="KW-1185">Reference proteome</keyword>
<dbReference type="Proteomes" id="UP001152797">
    <property type="component" value="Unassembled WGS sequence"/>
</dbReference>
<organism evidence="3">
    <name type="scientific">Cladocopium goreaui</name>
    <dbReference type="NCBI Taxonomy" id="2562237"/>
    <lineage>
        <taxon>Eukaryota</taxon>
        <taxon>Sar</taxon>
        <taxon>Alveolata</taxon>
        <taxon>Dinophyceae</taxon>
        <taxon>Suessiales</taxon>
        <taxon>Symbiodiniaceae</taxon>
        <taxon>Cladocopium</taxon>
    </lineage>
</organism>
<dbReference type="EMBL" id="CAMXCT020001024">
    <property type="protein sequence ID" value="CAL1139249.1"/>
    <property type="molecule type" value="Genomic_DNA"/>
</dbReference>
<feature type="region of interest" description="Disordered" evidence="2">
    <location>
        <begin position="67"/>
        <end position="142"/>
    </location>
</feature>
<reference evidence="3" key="1">
    <citation type="submission" date="2022-10" db="EMBL/GenBank/DDBJ databases">
        <authorList>
            <person name="Chen Y."/>
            <person name="Dougan E. K."/>
            <person name="Chan C."/>
            <person name="Rhodes N."/>
            <person name="Thang M."/>
        </authorList>
    </citation>
    <scope>NUCLEOTIDE SEQUENCE</scope>
</reference>
<evidence type="ECO:0000313" key="5">
    <source>
        <dbReference type="Proteomes" id="UP001152797"/>
    </source>
</evidence>
<gene>
    <name evidence="3" type="ORF">C1SCF055_LOCUS13268</name>
</gene>
<proteinExistence type="predicted"/>
<protein>
    <submittedName>
        <fullName evidence="3">Uncharacterized protein</fullName>
    </submittedName>
</protein>
<comment type="caution">
    <text evidence="3">The sequence shown here is derived from an EMBL/GenBank/DDBJ whole genome shotgun (WGS) entry which is preliminary data.</text>
</comment>
<dbReference type="AlphaFoldDB" id="A0A9P1C6B5"/>
<dbReference type="EMBL" id="CAMXCT010001024">
    <property type="protein sequence ID" value="CAI3985874.1"/>
    <property type="molecule type" value="Genomic_DNA"/>
</dbReference>